<evidence type="ECO:0000256" key="3">
    <source>
        <dbReference type="ARBA" id="ARBA00022692"/>
    </source>
</evidence>
<dbReference type="GO" id="GO:0016020">
    <property type="term" value="C:membrane"/>
    <property type="evidence" value="ECO:0007669"/>
    <property type="project" value="UniProtKB-SubCell"/>
</dbReference>
<feature type="transmembrane region" description="Helical" evidence="7">
    <location>
        <begin position="73"/>
        <end position="98"/>
    </location>
</feature>
<protein>
    <submittedName>
        <fullName evidence="8">Putative PurR-regulated permease PerM</fullName>
    </submittedName>
</protein>
<accession>A0A366IDA6</accession>
<keyword evidence="4 7" id="KW-1133">Transmembrane helix</keyword>
<proteinExistence type="inferred from homology"/>
<evidence type="ECO:0000256" key="2">
    <source>
        <dbReference type="ARBA" id="ARBA00009773"/>
    </source>
</evidence>
<dbReference type="PANTHER" id="PTHR21716:SF64">
    <property type="entry name" value="AI-2 TRANSPORT PROTEIN TQSA"/>
    <property type="match status" value="1"/>
</dbReference>
<feature type="transmembrane region" description="Helical" evidence="7">
    <location>
        <begin position="208"/>
        <end position="241"/>
    </location>
</feature>
<dbReference type="InterPro" id="IPR002549">
    <property type="entry name" value="AI-2E-like"/>
</dbReference>
<feature type="compositionally biased region" description="Low complexity" evidence="6">
    <location>
        <begin position="385"/>
        <end position="410"/>
    </location>
</feature>
<feature type="transmembrane region" description="Helical" evidence="7">
    <location>
        <begin position="152"/>
        <end position="175"/>
    </location>
</feature>
<feature type="transmembrane region" description="Helical" evidence="7">
    <location>
        <begin position="44"/>
        <end position="61"/>
    </location>
</feature>
<keyword evidence="5 7" id="KW-0472">Membrane</keyword>
<evidence type="ECO:0000313" key="8">
    <source>
        <dbReference type="EMBL" id="RBP68659.1"/>
    </source>
</evidence>
<dbReference type="AlphaFoldDB" id="A0A366IDA6"/>
<keyword evidence="9" id="KW-1185">Reference proteome</keyword>
<evidence type="ECO:0000256" key="4">
    <source>
        <dbReference type="ARBA" id="ARBA00022989"/>
    </source>
</evidence>
<reference evidence="8 9" key="1">
    <citation type="submission" date="2018-06" db="EMBL/GenBank/DDBJ databases">
        <title>Freshwater and sediment microbial communities from various areas in North America, analyzing microbe dynamics in response to fracking.</title>
        <authorList>
            <person name="Lamendella R."/>
        </authorList>
    </citation>
    <scope>NUCLEOTIDE SEQUENCE [LARGE SCALE GENOMIC DNA]</scope>
    <source>
        <strain evidence="8 9">3b_TX</strain>
    </source>
</reference>
<dbReference type="PANTHER" id="PTHR21716">
    <property type="entry name" value="TRANSMEMBRANE PROTEIN"/>
    <property type="match status" value="1"/>
</dbReference>
<evidence type="ECO:0000256" key="5">
    <source>
        <dbReference type="ARBA" id="ARBA00023136"/>
    </source>
</evidence>
<gene>
    <name evidence="8" type="ORF">DFO65_11629</name>
</gene>
<feature type="region of interest" description="Disordered" evidence="6">
    <location>
        <begin position="357"/>
        <end position="410"/>
    </location>
</feature>
<organism evidence="8 9">
    <name type="scientific">Brevibacterium celere</name>
    <dbReference type="NCBI Taxonomy" id="225845"/>
    <lineage>
        <taxon>Bacteria</taxon>
        <taxon>Bacillati</taxon>
        <taxon>Actinomycetota</taxon>
        <taxon>Actinomycetes</taxon>
        <taxon>Micrococcales</taxon>
        <taxon>Brevibacteriaceae</taxon>
        <taxon>Brevibacterium</taxon>
    </lineage>
</organism>
<dbReference type="EMBL" id="QNSB01000016">
    <property type="protein sequence ID" value="RBP68659.1"/>
    <property type="molecule type" value="Genomic_DNA"/>
</dbReference>
<keyword evidence="3 7" id="KW-0812">Transmembrane</keyword>
<feature type="transmembrane region" description="Helical" evidence="7">
    <location>
        <begin position="311"/>
        <end position="333"/>
    </location>
</feature>
<dbReference type="Pfam" id="PF01594">
    <property type="entry name" value="AI-2E_transport"/>
    <property type="match status" value="1"/>
</dbReference>
<sequence>MSDAGQVRDGSESRPILPARALVVALTVAGLAYALMFFQGLQGIVAPVFLALNFYIVVYPLQRHLVRLRVPRVIGACVSVLLVLCLIFGFFGLTAWSITELVITIPNYGDELNAMYQSTLAFLSDLGLTSSVLEEQFRQFNVRSVIEAAYPVLTNVSLVAGVLTTVVMAVFFIAMDSLRVDSRFRMLFDVKPELTTSLLDFAGGVRRYWVVATIFGLIVAVLDVVALAIIGVPLVWVWGVLAFLTNYIPNIGFFIGLVPPALLALVDGGWQAALWVVIAYSVLNFVIQAIIQPKFTGESVGVTPLVSFLSLLFWVWVLGWLGALLALPATLLLKALLVDVDPKARWVNILLASDPRTADPRTSTGDPAPPTASAGEDAVTEGAVTGASGTAPGASGAASGASGTAPASSP</sequence>
<comment type="caution">
    <text evidence="8">The sequence shown here is derived from an EMBL/GenBank/DDBJ whole genome shotgun (WGS) entry which is preliminary data.</text>
</comment>
<evidence type="ECO:0000256" key="6">
    <source>
        <dbReference type="SAM" id="MobiDB-lite"/>
    </source>
</evidence>
<feature type="transmembrane region" description="Helical" evidence="7">
    <location>
        <begin position="273"/>
        <end position="291"/>
    </location>
</feature>
<dbReference type="RefSeq" id="WP_113905518.1">
    <property type="nucleotide sequence ID" value="NZ_QNSB01000016.1"/>
</dbReference>
<comment type="similarity">
    <text evidence="2">Belongs to the autoinducer-2 exporter (AI-2E) (TC 2.A.86) family.</text>
</comment>
<dbReference type="Proteomes" id="UP000253509">
    <property type="component" value="Unassembled WGS sequence"/>
</dbReference>
<evidence type="ECO:0000313" key="9">
    <source>
        <dbReference type="Proteomes" id="UP000253509"/>
    </source>
</evidence>
<feature type="transmembrane region" description="Helical" evidence="7">
    <location>
        <begin position="21"/>
        <end position="38"/>
    </location>
</feature>
<dbReference type="GO" id="GO:0055085">
    <property type="term" value="P:transmembrane transport"/>
    <property type="evidence" value="ECO:0007669"/>
    <property type="project" value="TreeGrafter"/>
</dbReference>
<evidence type="ECO:0000256" key="1">
    <source>
        <dbReference type="ARBA" id="ARBA00004141"/>
    </source>
</evidence>
<evidence type="ECO:0000256" key="7">
    <source>
        <dbReference type="SAM" id="Phobius"/>
    </source>
</evidence>
<name>A0A366IDA6_9MICO</name>
<comment type="subcellular location">
    <subcellularLocation>
        <location evidence="1">Membrane</location>
        <topology evidence="1">Multi-pass membrane protein</topology>
    </subcellularLocation>
</comment>